<evidence type="ECO:0000256" key="11">
    <source>
        <dbReference type="SAM" id="MobiDB-lite"/>
    </source>
</evidence>
<dbReference type="InterPro" id="IPR037682">
    <property type="entry name" value="TonB_C"/>
</dbReference>
<organism evidence="13 14">
    <name type="scientific">Colwellia echini</name>
    <dbReference type="NCBI Taxonomy" id="1982103"/>
    <lineage>
        <taxon>Bacteria</taxon>
        <taxon>Pseudomonadati</taxon>
        <taxon>Pseudomonadota</taxon>
        <taxon>Gammaproteobacteria</taxon>
        <taxon>Alteromonadales</taxon>
        <taxon>Colwelliaceae</taxon>
        <taxon>Colwellia</taxon>
    </lineage>
</organism>
<keyword evidence="4 10" id="KW-1003">Cell membrane</keyword>
<evidence type="ECO:0000256" key="1">
    <source>
        <dbReference type="ARBA" id="ARBA00004383"/>
    </source>
</evidence>
<proteinExistence type="inferred from homology"/>
<dbReference type="SUPFAM" id="SSF74653">
    <property type="entry name" value="TolA/TonB C-terminal domain"/>
    <property type="match status" value="1"/>
</dbReference>
<sequence>MMLKHIGILCAAAIFALMVFAGMQLMIANDGVFTKKDKNQANLNFVRVDSNKAEVTTKDRRMPEPPPPPESKPDVPSSSAQISDNSSPSMAMSMPKIGMSMNTGSGPFLGTLQQGGGMAGFDTDVIPIVRVPAAYPQRARQAKLSGYVTMEVLIRPDGTVSDVKVVDAKPPRLFDSAAINAMKRWKFRPKTVDGKPQSQRAQQTIEFSLAK</sequence>
<dbReference type="PANTHER" id="PTHR33446">
    <property type="entry name" value="PROTEIN TONB-RELATED"/>
    <property type="match status" value="1"/>
</dbReference>
<keyword evidence="7 10" id="KW-0653">Protein transport</keyword>
<evidence type="ECO:0000256" key="7">
    <source>
        <dbReference type="ARBA" id="ARBA00022927"/>
    </source>
</evidence>
<evidence type="ECO:0000256" key="4">
    <source>
        <dbReference type="ARBA" id="ARBA00022475"/>
    </source>
</evidence>
<evidence type="ECO:0000313" key="14">
    <source>
        <dbReference type="Proteomes" id="UP000815846"/>
    </source>
</evidence>
<evidence type="ECO:0000256" key="8">
    <source>
        <dbReference type="ARBA" id="ARBA00022989"/>
    </source>
</evidence>
<dbReference type="PANTHER" id="PTHR33446:SF14">
    <property type="entry name" value="PROTEIN TONB"/>
    <property type="match status" value="1"/>
</dbReference>
<feature type="compositionally biased region" description="Basic and acidic residues" evidence="11">
    <location>
        <begin position="50"/>
        <end position="63"/>
    </location>
</feature>
<evidence type="ECO:0000256" key="6">
    <source>
        <dbReference type="ARBA" id="ARBA00022692"/>
    </source>
</evidence>
<keyword evidence="8" id="KW-1133">Transmembrane helix</keyword>
<accession>A0ABY3MZL6</accession>
<gene>
    <name evidence="13" type="ORF">CWS31_004815</name>
</gene>
<feature type="compositionally biased region" description="Polar residues" evidence="11">
    <location>
        <begin position="80"/>
        <end position="90"/>
    </location>
</feature>
<dbReference type="InterPro" id="IPR051045">
    <property type="entry name" value="TonB-dependent_transducer"/>
</dbReference>
<keyword evidence="3 10" id="KW-0813">Transport</keyword>
<keyword evidence="14" id="KW-1185">Reference proteome</keyword>
<comment type="similarity">
    <text evidence="2 10">Belongs to the TonB family.</text>
</comment>
<dbReference type="PRINTS" id="PR01374">
    <property type="entry name" value="TONBPROTEIN"/>
</dbReference>
<dbReference type="EMBL" id="PJAI02000003">
    <property type="protein sequence ID" value="TYK66658.1"/>
    <property type="molecule type" value="Genomic_DNA"/>
</dbReference>
<reference evidence="13 14" key="1">
    <citation type="submission" date="2019-08" db="EMBL/GenBank/DDBJ databases">
        <title>Microbe sample from Colwellia echini.</title>
        <authorList>
            <person name="Christiansen L."/>
            <person name="Pathiraja D."/>
            <person name="Schultz-Johansen M."/>
            <person name="Choi I.-G."/>
            <person name="Stougaard P."/>
        </authorList>
    </citation>
    <scope>NUCLEOTIDE SEQUENCE [LARGE SCALE GENOMIC DNA]</scope>
    <source>
        <strain evidence="13 14">A3</strain>
    </source>
</reference>
<evidence type="ECO:0000256" key="3">
    <source>
        <dbReference type="ARBA" id="ARBA00022448"/>
    </source>
</evidence>
<evidence type="ECO:0000256" key="9">
    <source>
        <dbReference type="ARBA" id="ARBA00023136"/>
    </source>
</evidence>
<keyword evidence="6" id="KW-0812">Transmembrane</keyword>
<dbReference type="NCBIfam" id="TIGR01352">
    <property type="entry name" value="tonB_Cterm"/>
    <property type="match status" value="1"/>
</dbReference>
<comment type="caution">
    <text evidence="13">The sequence shown here is derived from an EMBL/GenBank/DDBJ whole genome shotgun (WGS) entry which is preliminary data.</text>
</comment>
<dbReference type="Pfam" id="PF03544">
    <property type="entry name" value="TonB_C"/>
    <property type="match status" value="1"/>
</dbReference>
<protein>
    <recommendedName>
        <fullName evidence="10">Protein TonB</fullName>
    </recommendedName>
</protein>
<dbReference type="InterPro" id="IPR006260">
    <property type="entry name" value="TonB/TolA_C"/>
</dbReference>
<comment type="subcellular location">
    <subcellularLocation>
        <location evidence="1 10">Cell inner membrane</location>
        <topology evidence="1 10">Single-pass membrane protein</topology>
        <orientation evidence="1 10">Periplasmic side</orientation>
    </subcellularLocation>
</comment>
<dbReference type="InterPro" id="IPR003538">
    <property type="entry name" value="TonB"/>
</dbReference>
<comment type="function">
    <text evidence="10">Interacts with outer membrane receptor proteins that carry out high-affinity binding and energy dependent uptake into the periplasmic space of specific substrates. It could act to transduce energy from the cytoplasmic membrane to specific energy-requiring processes in the outer membrane, resulting in the release into the periplasm of ligands bound by these outer membrane proteins.</text>
</comment>
<keyword evidence="10" id="KW-0735">Signal-anchor</keyword>
<name>A0ABY3MZL6_9GAMM</name>
<dbReference type="Gene3D" id="3.30.1150.10">
    <property type="match status" value="1"/>
</dbReference>
<dbReference type="PROSITE" id="PS52015">
    <property type="entry name" value="TONB_CTD"/>
    <property type="match status" value="1"/>
</dbReference>
<feature type="compositionally biased region" description="Polar residues" evidence="11">
    <location>
        <begin position="196"/>
        <end position="211"/>
    </location>
</feature>
<evidence type="ECO:0000313" key="13">
    <source>
        <dbReference type="EMBL" id="TYK66658.1"/>
    </source>
</evidence>
<keyword evidence="5 10" id="KW-0997">Cell inner membrane</keyword>
<feature type="region of interest" description="Disordered" evidence="11">
    <location>
        <begin position="190"/>
        <end position="211"/>
    </location>
</feature>
<feature type="domain" description="TonB C-terminal" evidence="12">
    <location>
        <begin position="120"/>
        <end position="211"/>
    </location>
</feature>
<keyword evidence="9" id="KW-0472">Membrane</keyword>
<evidence type="ECO:0000256" key="2">
    <source>
        <dbReference type="ARBA" id="ARBA00006555"/>
    </source>
</evidence>
<evidence type="ECO:0000259" key="12">
    <source>
        <dbReference type="PROSITE" id="PS52015"/>
    </source>
</evidence>
<evidence type="ECO:0000256" key="10">
    <source>
        <dbReference type="RuleBase" id="RU362123"/>
    </source>
</evidence>
<dbReference type="Proteomes" id="UP000815846">
    <property type="component" value="Unassembled WGS sequence"/>
</dbReference>
<evidence type="ECO:0000256" key="5">
    <source>
        <dbReference type="ARBA" id="ARBA00022519"/>
    </source>
</evidence>
<feature type="region of interest" description="Disordered" evidence="11">
    <location>
        <begin position="50"/>
        <end position="97"/>
    </location>
</feature>